<gene>
    <name evidence="5" type="ORF">BN580_00740</name>
</gene>
<evidence type="ECO:0000313" key="6">
    <source>
        <dbReference type="Proteomes" id="UP000017938"/>
    </source>
</evidence>
<feature type="domain" description="HTH tetR-type" evidence="4">
    <location>
        <begin position="10"/>
        <end position="70"/>
    </location>
</feature>
<dbReference type="InterPro" id="IPR009057">
    <property type="entry name" value="Homeodomain-like_sf"/>
</dbReference>
<dbReference type="EMBL" id="CBFW010000037">
    <property type="protein sequence ID" value="CDC70580.1"/>
    <property type="molecule type" value="Genomic_DNA"/>
</dbReference>
<feature type="transmembrane region" description="Helical" evidence="3">
    <location>
        <begin position="144"/>
        <end position="166"/>
    </location>
</feature>
<dbReference type="STRING" id="1263015.BN580_00740"/>
<sequence>MTGLRQEQHNAKKAEWMEKCFECYAENGLTGTGMKALAKACGCTPGNLYLYFDNLDDLIIQSTAYCMEKVEDEFMEKAPTDPKDVVRFVMEVPYWTAREHGKKYRLMYQVYTHPKYIEHGKKFFEGVNERYTEYAKRLEPKIGIPYTVITPLILIFVRACVHYAMFEDEYYLKTQMEVLKQGVALFVDKYKANQA</sequence>
<organism evidence="5 6">
    <name type="scientific">Candidatus Colimorpha enterica</name>
    <dbReference type="NCBI Taxonomy" id="3083063"/>
    <lineage>
        <taxon>Bacteria</taxon>
        <taxon>Pseudomonadati</taxon>
        <taxon>Bacteroidota</taxon>
        <taxon>Bacteroidia</taxon>
        <taxon>Bacteroidales</taxon>
        <taxon>Candidatus Colimorpha</taxon>
    </lineage>
</organism>
<keyword evidence="3" id="KW-0812">Transmembrane</keyword>
<dbReference type="PROSITE" id="PS50977">
    <property type="entry name" value="HTH_TETR_2"/>
    <property type="match status" value="1"/>
</dbReference>
<feature type="DNA-binding region" description="H-T-H motif" evidence="2">
    <location>
        <begin position="33"/>
        <end position="52"/>
    </location>
</feature>
<name>R6TEA4_9BACT</name>
<keyword evidence="3" id="KW-0472">Membrane</keyword>
<dbReference type="SUPFAM" id="SSF46689">
    <property type="entry name" value="Homeodomain-like"/>
    <property type="match status" value="1"/>
</dbReference>
<proteinExistence type="predicted"/>
<protein>
    <submittedName>
        <fullName evidence="5">Transcriptional regulator TetR family</fullName>
    </submittedName>
</protein>
<accession>R6TEA4</accession>
<dbReference type="InterPro" id="IPR001647">
    <property type="entry name" value="HTH_TetR"/>
</dbReference>
<dbReference type="Proteomes" id="UP000017938">
    <property type="component" value="Unassembled WGS sequence"/>
</dbReference>
<dbReference type="Gene3D" id="1.10.357.10">
    <property type="entry name" value="Tetracycline Repressor, domain 2"/>
    <property type="match status" value="1"/>
</dbReference>
<evidence type="ECO:0000256" key="3">
    <source>
        <dbReference type="SAM" id="Phobius"/>
    </source>
</evidence>
<dbReference type="AlphaFoldDB" id="R6TEA4"/>
<dbReference type="GO" id="GO:0003677">
    <property type="term" value="F:DNA binding"/>
    <property type="evidence" value="ECO:0007669"/>
    <property type="project" value="UniProtKB-UniRule"/>
</dbReference>
<reference evidence="5" key="1">
    <citation type="submission" date="2012-11" db="EMBL/GenBank/DDBJ databases">
        <title>Dependencies among metagenomic species, viruses, plasmids and units of genetic variation.</title>
        <authorList>
            <person name="Nielsen H.B."/>
            <person name="Almeida M."/>
            <person name="Juncker A.S."/>
            <person name="Rasmussen S."/>
            <person name="Li J."/>
            <person name="Sunagawa S."/>
            <person name="Plichta D."/>
            <person name="Gautier L."/>
            <person name="Le Chatelier E."/>
            <person name="Peletier E."/>
            <person name="Bonde I."/>
            <person name="Nielsen T."/>
            <person name="Manichanh C."/>
            <person name="Arumugam M."/>
            <person name="Batto J."/>
            <person name="Santos M.B.Q.D."/>
            <person name="Blom N."/>
            <person name="Borruel N."/>
            <person name="Burgdorf K.S."/>
            <person name="Boumezbeur F."/>
            <person name="Casellas F."/>
            <person name="Dore J."/>
            <person name="Guarner F."/>
            <person name="Hansen T."/>
            <person name="Hildebrand F."/>
            <person name="Kaas R.S."/>
            <person name="Kennedy S."/>
            <person name="Kristiansen K."/>
            <person name="Kultima J.R."/>
            <person name="Leonard P."/>
            <person name="Levenez F."/>
            <person name="Lund O."/>
            <person name="Moumen B."/>
            <person name="Le Paslier D."/>
            <person name="Pons N."/>
            <person name="Pedersen O."/>
            <person name="Prifti E."/>
            <person name="Qin J."/>
            <person name="Raes J."/>
            <person name="Tap J."/>
            <person name="Tims S."/>
            <person name="Ussery D.W."/>
            <person name="Yamada T."/>
            <person name="MetaHit consortium"/>
            <person name="Renault P."/>
            <person name="Sicheritz-Ponten T."/>
            <person name="Bork P."/>
            <person name="Wang J."/>
            <person name="Brunak S."/>
            <person name="Ehrlich S.D."/>
        </authorList>
    </citation>
    <scope>NUCLEOTIDE SEQUENCE [LARGE SCALE GENOMIC DNA]</scope>
</reference>
<keyword evidence="3" id="KW-1133">Transmembrane helix</keyword>
<evidence type="ECO:0000259" key="4">
    <source>
        <dbReference type="PROSITE" id="PS50977"/>
    </source>
</evidence>
<evidence type="ECO:0000256" key="2">
    <source>
        <dbReference type="PROSITE-ProRule" id="PRU00335"/>
    </source>
</evidence>
<keyword evidence="1 2" id="KW-0238">DNA-binding</keyword>
<dbReference type="Pfam" id="PF00440">
    <property type="entry name" value="TetR_N"/>
    <property type="match status" value="1"/>
</dbReference>
<comment type="caution">
    <text evidence="5">The sequence shown here is derived from an EMBL/GenBank/DDBJ whole genome shotgun (WGS) entry which is preliminary data.</text>
</comment>
<evidence type="ECO:0000313" key="5">
    <source>
        <dbReference type="EMBL" id="CDC70580.1"/>
    </source>
</evidence>
<evidence type="ECO:0000256" key="1">
    <source>
        <dbReference type="ARBA" id="ARBA00023125"/>
    </source>
</evidence>